<accession>A0AA35XGV4</accession>
<proteinExistence type="predicted"/>
<sequence length="110" mass="11195">MVSVAAINSAGVGPYSDTIAAPTTVFDEDSFSLDVDSLSPTTATISWTLALPPSLSATYSLSYSNTLNSHCFSHSASTTGLTDTVATLSGLHEGTLYSVSVTAALSNGDL</sequence>
<organism evidence="2 3">
    <name type="scientific">Geodia barretti</name>
    <name type="common">Barrett's horny sponge</name>
    <dbReference type="NCBI Taxonomy" id="519541"/>
    <lineage>
        <taxon>Eukaryota</taxon>
        <taxon>Metazoa</taxon>
        <taxon>Porifera</taxon>
        <taxon>Demospongiae</taxon>
        <taxon>Heteroscleromorpha</taxon>
        <taxon>Tetractinellida</taxon>
        <taxon>Astrophorina</taxon>
        <taxon>Geodiidae</taxon>
        <taxon>Geodia</taxon>
    </lineage>
</organism>
<dbReference type="InterPro" id="IPR003961">
    <property type="entry name" value="FN3_dom"/>
</dbReference>
<dbReference type="AlphaFoldDB" id="A0AA35XGV4"/>
<dbReference type="InterPro" id="IPR036116">
    <property type="entry name" value="FN3_sf"/>
</dbReference>
<reference evidence="2" key="1">
    <citation type="submission" date="2023-03" db="EMBL/GenBank/DDBJ databases">
        <authorList>
            <person name="Steffen K."/>
            <person name="Cardenas P."/>
        </authorList>
    </citation>
    <scope>NUCLEOTIDE SEQUENCE</scope>
</reference>
<dbReference type="Proteomes" id="UP001174909">
    <property type="component" value="Unassembled WGS sequence"/>
</dbReference>
<dbReference type="Gene3D" id="2.60.40.10">
    <property type="entry name" value="Immunoglobulins"/>
    <property type="match status" value="1"/>
</dbReference>
<dbReference type="SUPFAM" id="SSF49265">
    <property type="entry name" value="Fibronectin type III"/>
    <property type="match status" value="1"/>
</dbReference>
<dbReference type="CDD" id="cd00063">
    <property type="entry name" value="FN3"/>
    <property type="match status" value="1"/>
</dbReference>
<protein>
    <recommendedName>
        <fullName evidence="1">Fibronectin type-III domain-containing protein</fullName>
    </recommendedName>
</protein>
<dbReference type="EMBL" id="CASHTH010004507">
    <property type="protein sequence ID" value="CAI8058358.1"/>
    <property type="molecule type" value="Genomic_DNA"/>
</dbReference>
<keyword evidence="3" id="KW-1185">Reference proteome</keyword>
<evidence type="ECO:0000313" key="3">
    <source>
        <dbReference type="Proteomes" id="UP001174909"/>
    </source>
</evidence>
<dbReference type="PROSITE" id="PS50853">
    <property type="entry name" value="FN3"/>
    <property type="match status" value="1"/>
</dbReference>
<dbReference type="InterPro" id="IPR013783">
    <property type="entry name" value="Ig-like_fold"/>
</dbReference>
<evidence type="ECO:0000313" key="2">
    <source>
        <dbReference type="EMBL" id="CAI8058358.1"/>
    </source>
</evidence>
<feature type="domain" description="Fibronectin type-III" evidence="1">
    <location>
        <begin position="29"/>
        <end position="110"/>
    </location>
</feature>
<evidence type="ECO:0000259" key="1">
    <source>
        <dbReference type="PROSITE" id="PS50853"/>
    </source>
</evidence>
<feature type="non-terminal residue" evidence="2">
    <location>
        <position position="110"/>
    </location>
</feature>
<dbReference type="SMART" id="SM00060">
    <property type="entry name" value="FN3"/>
    <property type="match status" value="1"/>
</dbReference>
<gene>
    <name evidence="2" type="ORF">GBAR_LOCUS31726</name>
</gene>
<name>A0AA35XGV4_GEOBA</name>
<dbReference type="Pfam" id="PF00041">
    <property type="entry name" value="fn3"/>
    <property type="match status" value="1"/>
</dbReference>
<comment type="caution">
    <text evidence="2">The sequence shown here is derived from an EMBL/GenBank/DDBJ whole genome shotgun (WGS) entry which is preliminary data.</text>
</comment>